<dbReference type="Gene3D" id="2.30.40.10">
    <property type="entry name" value="Urease, subunit C, domain 1"/>
    <property type="match status" value="1"/>
</dbReference>
<evidence type="ECO:0000259" key="2">
    <source>
        <dbReference type="Pfam" id="PF07969"/>
    </source>
</evidence>
<dbReference type="Gene3D" id="3.20.20.140">
    <property type="entry name" value="Metal-dependent hydrolases"/>
    <property type="match status" value="1"/>
</dbReference>
<gene>
    <name evidence="3" type="ORF">ACFSTE_11255</name>
</gene>
<feature type="domain" description="Amidohydrolase 3" evidence="2">
    <location>
        <begin position="73"/>
        <end position="564"/>
    </location>
</feature>
<dbReference type="InterPro" id="IPR032466">
    <property type="entry name" value="Metal_Hydrolase"/>
</dbReference>
<evidence type="ECO:0000256" key="1">
    <source>
        <dbReference type="SAM" id="MobiDB-lite"/>
    </source>
</evidence>
<proteinExistence type="predicted"/>
<dbReference type="Gene3D" id="3.10.310.70">
    <property type="match status" value="1"/>
</dbReference>
<dbReference type="GO" id="GO:0016787">
    <property type="term" value="F:hydrolase activity"/>
    <property type="evidence" value="ECO:0007669"/>
    <property type="project" value="UniProtKB-KW"/>
</dbReference>
<dbReference type="InterPro" id="IPR013108">
    <property type="entry name" value="Amidohydro_3"/>
</dbReference>
<feature type="region of interest" description="Disordered" evidence="1">
    <location>
        <begin position="184"/>
        <end position="204"/>
    </location>
</feature>
<keyword evidence="4" id="KW-1185">Reference proteome</keyword>
<dbReference type="SUPFAM" id="SSF51338">
    <property type="entry name" value="Composite domain of metallo-dependent hydrolases"/>
    <property type="match status" value="1"/>
</dbReference>
<dbReference type="EMBL" id="JBHULX010000021">
    <property type="protein sequence ID" value="MFD2591403.1"/>
    <property type="molecule type" value="Genomic_DNA"/>
</dbReference>
<feature type="compositionally biased region" description="Basic and acidic residues" evidence="1">
    <location>
        <begin position="187"/>
        <end position="200"/>
    </location>
</feature>
<dbReference type="Proteomes" id="UP001597459">
    <property type="component" value="Unassembled WGS sequence"/>
</dbReference>
<organism evidence="3 4">
    <name type="scientific">Aquimarina hainanensis</name>
    <dbReference type="NCBI Taxonomy" id="1578017"/>
    <lineage>
        <taxon>Bacteria</taxon>
        <taxon>Pseudomonadati</taxon>
        <taxon>Bacteroidota</taxon>
        <taxon>Flavobacteriia</taxon>
        <taxon>Flavobacteriales</taxon>
        <taxon>Flavobacteriaceae</taxon>
        <taxon>Aquimarina</taxon>
    </lineage>
</organism>
<dbReference type="SUPFAM" id="SSF51556">
    <property type="entry name" value="Metallo-dependent hydrolases"/>
    <property type="match status" value="1"/>
</dbReference>
<dbReference type="CDD" id="cd01300">
    <property type="entry name" value="YtcJ_like"/>
    <property type="match status" value="1"/>
</dbReference>
<dbReference type="EC" id="3.5.-.-" evidence="3"/>
<dbReference type="Pfam" id="PF07969">
    <property type="entry name" value="Amidohydro_3"/>
    <property type="match status" value="1"/>
</dbReference>
<dbReference type="InterPro" id="IPR033932">
    <property type="entry name" value="YtcJ-like"/>
</dbReference>
<reference evidence="4" key="1">
    <citation type="journal article" date="2019" name="Int. J. Syst. Evol. Microbiol.">
        <title>The Global Catalogue of Microorganisms (GCM) 10K type strain sequencing project: providing services to taxonomists for standard genome sequencing and annotation.</title>
        <authorList>
            <consortium name="The Broad Institute Genomics Platform"/>
            <consortium name="The Broad Institute Genome Sequencing Center for Infectious Disease"/>
            <person name="Wu L."/>
            <person name="Ma J."/>
        </authorList>
    </citation>
    <scope>NUCLEOTIDE SEQUENCE [LARGE SCALE GENOMIC DNA]</scope>
    <source>
        <strain evidence="4">KCTC 42423</strain>
    </source>
</reference>
<keyword evidence="3" id="KW-0378">Hydrolase</keyword>
<evidence type="ECO:0000313" key="4">
    <source>
        <dbReference type="Proteomes" id="UP001597459"/>
    </source>
</evidence>
<accession>A0ABW5N819</accession>
<dbReference type="RefSeq" id="WP_176028956.1">
    <property type="nucleotide sequence ID" value="NZ_JBHSJV010000001.1"/>
</dbReference>
<protein>
    <submittedName>
        <fullName evidence="3">Amidohydrolase</fullName>
        <ecNumber evidence="3">3.5.-.-</ecNumber>
    </submittedName>
</protein>
<dbReference type="PANTHER" id="PTHR22642">
    <property type="entry name" value="IMIDAZOLONEPROPIONASE"/>
    <property type="match status" value="1"/>
</dbReference>
<dbReference type="InterPro" id="IPR011059">
    <property type="entry name" value="Metal-dep_hydrolase_composite"/>
</dbReference>
<comment type="caution">
    <text evidence="3">The sequence shown here is derived from an EMBL/GenBank/DDBJ whole genome shotgun (WGS) entry which is preliminary data.</text>
</comment>
<sequence>MKNRFLYSLLILCCISCKKDNKPPLTIFHNGSILTINKQNDIVEAMAIRNKKIIAIGNYHILKDSLQKIYSIKEVDLHQNTLMPGIYDSHSHPITGALKDLFQLNFEWDIPADSLHKSMKHYIKHVNSEIVIGGAWASDFFEKNQIDHPLRWLDAINSTIPILLADDTGHNLWVNSAGLKMGNINRDTPDPKNGRIEKDPQGNPNGVLHENASFLVLDKVTFTEEQYAKSIEYAQKQSLSYGIIAIKDADANKKSIETMYKMDQAGAINMFFAMCQSTPKMARNHPLDIRSFVETAKKNKTDNIDPYFIKFFLDGVPTSSRTAAMLCNYKTDHHHPTPTNGFLHITPELLQQDIANFDKEQFIIKIHAAGDRSAREAINAVEYARKNNPQSTQKHELAHASYIHEYDLLRMKTLNIAADLSPYLWFPSPIIDNILATVCDEKNHDFWPIKNLVKHEVHCIAGSDWPSVAVNLNPWVGIEAMVTRKNPTATNTTKAFWSEQKIPLSDALRIFTINGAISMNKNHESGSLEVGKNADFIILDQSIFDIDPDDISEIKVLSTYYKGVECHRLKP</sequence>
<name>A0ABW5N819_9FLAO</name>
<evidence type="ECO:0000313" key="3">
    <source>
        <dbReference type="EMBL" id="MFD2591403.1"/>
    </source>
</evidence>
<dbReference type="PANTHER" id="PTHR22642:SF2">
    <property type="entry name" value="PROTEIN LONG AFTER FAR-RED 3"/>
    <property type="match status" value="1"/>
</dbReference>